<dbReference type="SMART" id="SM00679">
    <property type="entry name" value="CTNS"/>
    <property type="match status" value="1"/>
</dbReference>
<evidence type="ECO:0000313" key="7">
    <source>
        <dbReference type="Proteomes" id="UP000177798"/>
    </source>
</evidence>
<name>A0A1D9PVT0_SCLS1</name>
<keyword evidence="4 5" id="KW-0472">Membrane</keyword>
<dbReference type="PANTHER" id="PTHR16201">
    <property type="entry name" value="SEVEN TRANSMEMBRANE PROTEIN 1-RELATED"/>
    <property type="match status" value="1"/>
</dbReference>
<dbReference type="InterPro" id="IPR006603">
    <property type="entry name" value="PQ-loop_rpt"/>
</dbReference>
<proteinExistence type="predicted"/>
<dbReference type="Gene3D" id="1.20.1280.290">
    <property type="match status" value="1"/>
</dbReference>
<feature type="transmembrane region" description="Helical" evidence="5">
    <location>
        <begin position="42"/>
        <end position="66"/>
    </location>
</feature>
<evidence type="ECO:0000256" key="5">
    <source>
        <dbReference type="SAM" id="Phobius"/>
    </source>
</evidence>
<evidence type="ECO:0000256" key="4">
    <source>
        <dbReference type="ARBA" id="ARBA00023136"/>
    </source>
</evidence>
<dbReference type="GO" id="GO:0016020">
    <property type="term" value="C:membrane"/>
    <property type="evidence" value="ECO:0007669"/>
    <property type="project" value="UniProtKB-SubCell"/>
</dbReference>
<sequence>MNIPIASNILGTLGAICWSIQLIPQIILNYKRHHTIGLQQSMMMLWACAGVPLGAFNIASGFNVALLVQPQILTVLSLVTWGQCWYYGGGWSLRKCLVITGVIVVVFAGVEVALVEGLKAGQRLDLEWPVILMGVLSAVLLSAGVLRHYYDIYIHRTVRGISFIFVGIDAAGDVFSLVSVFFQPHLDILGIVIYASEFILWCGVFACGGYFNLLPWIKSKNQKKRENEVRANVGHGTAENVVAIEEGISHDIELERMNSAGSRTVFRTPGSAISVDRTDS</sequence>
<keyword evidence="3 5" id="KW-1133">Transmembrane helix</keyword>
<dbReference type="PANTHER" id="PTHR16201:SF37">
    <property type="entry name" value="PQ-LOOP REPEAT-CONTAINING PROTEIN"/>
    <property type="match status" value="1"/>
</dbReference>
<comment type="subcellular location">
    <subcellularLocation>
        <location evidence="1">Membrane</location>
        <topology evidence="1">Multi-pass membrane protein</topology>
    </subcellularLocation>
</comment>
<feature type="transmembrane region" description="Helical" evidence="5">
    <location>
        <begin position="96"/>
        <end position="118"/>
    </location>
</feature>
<dbReference type="OrthoDB" id="407617at2759"/>
<evidence type="ECO:0000256" key="2">
    <source>
        <dbReference type="ARBA" id="ARBA00022692"/>
    </source>
</evidence>
<accession>A0A1D9PVT0</accession>
<feature type="transmembrane region" description="Helical" evidence="5">
    <location>
        <begin position="6"/>
        <end position="30"/>
    </location>
</feature>
<dbReference type="Pfam" id="PF04193">
    <property type="entry name" value="PQ-loop"/>
    <property type="match status" value="2"/>
</dbReference>
<dbReference type="InterPro" id="IPR051415">
    <property type="entry name" value="LAAT-1"/>
</dbReference>
<evidence type="ECO:0000256" key="3">
    <source>
        <dbReference type="ARBA" id="ARBA00022989"/>
    </source>
</evidence>
<evidence type="ECO:0000256" key="1">
    <source>
        <dbReference type="ARBA" id="ARBA00004141"/>
    </source>
</evidence>
<evidence type="ECO:0008006" key="8">
    <source>
        <dbReference type="Google" id="ProtNLM"/>
    </source>
</evidence>
<evidence type="ECO:0000313" key="6">
    <source>
        <dbReference type="EMBL" id="APA06818.1"/>
    </source>
</evidence>
<dbReference type="AlphaFoldDB" id="A0A1D9PVT0"/>
<keyword evidence="2 5" id="KW-0812">Transmembrane</keyword>
<feature type="transmembrane region" description="Helical" evidence="5">
    <location>
        <begin position="130"/>
        <end position="150"/>
    </location>
</feature>
<organism evidence="6 7">
    <name type="scientific">Sclerotinia sclerotiorum (strain ATCC 18683 / 1980 / Ss-1)</name>
    <name type="common">White mold</name>
    <name type="synonym">Whetzelinia sclerotiorum</name>
    <dbReference type="NCBI Taxonomy" id="665079"/>
    <lineage>
        <taxon>Eukaryota</taxon>
        <taxon>Fungi</taxon>
        <taxon>Dikarya</taxon>
        <taxon>Ascomycota</taxon>
        <taxon>Pezizomycotina</taxon>
        <taxon>Leotiomycetes</taxon>
        <taxon>Helotiales</taxon>
        <taxon>Sclerotiniaceae</taxon>
        <taxon>Sclerotinia</taxon>
    </lineage>
</organism>
<feature type="transmembrane region" description="Helical" evidence="5">
    <location>
        <begin position="188"/>
        <end position="214"/>
    </location>
</feature>
<dbReference type="EMBL" id="CP017815">
    <property type="protein sequence ID" value="APA06818.1"/>
    <property type="molecule type" value="Genomic_DNA"/>
</dbReference>
<dbReference type="VEuPathDB" id="FungiDB:sscle_02g015880"/>
<protein>
    <recommendedName>
        <fullName evidence="8">PQ loop repeat protein</fullName>
    </recommendedName>
</protein>
<reference evidence="7" key="1">
    <citation type="journal article" date="2017" name="Genome Biol. Evol.">
        <title>The complete genome sequence of the phytopathogenic fungus Sclerotinia sclerotiorum reveals insights into the genome architecture of broad host range pathogens.</title>
        <authorList>
            <person name="Derbyshire M."/>
            <person name="Denton-Giles M."/>
            <person name="Hegedus D."/>
            <person name="Seifbarghy S."/>
            <person name="Rollins J."/>
            <person name="van Kan J."/>
            <person name="Seidl M.F."/>
            <person name="Faino L."/>
            <person name="Mbengue M."/>
            <person name="Navaud O."/>
            <person name="Raffaele S."/>
            <person name="Hammond-Kosack K."/>
            <person name="Heard S."/>
            <person name="Oliver R."/>
        </authorList>
    </citation>
    <scope>NUCLEOTIDE SEQUENCE [LARGE SCALE GENOMIC DNA]</scope>
    <source>
        <strain evidence="7">ATCC 18683 / 1980 / Ss-1</strain>
    </source>
</reference>
<feature type="transmembrane region" description="Helical" evidence="5">
    <location>
        <begin position="162"/>
        <end position="182"/>
    </location>
</feature>
<gene>
    <name evidence="6" type="ORF">sscle_02g015880</name>
</gene>
<dbReference type="Proteomes" id="UP000177798">
    <property type="component" value="Chromosome 2"/>
</dbReference>